<sequence>MKQLATATIIGSAAQIAMVVAGHSVPAVAENFAIGGMGLSALAGWLATRGASLGLGAGAGQGAAAGGICAAIGIAVSVALGDVPASLLALGTGSSVVTGAIGGVFGRRV</sequence>
<protein>
    <submittedName>
        <fullName evidence="2">Uncharacterized protein</fullName>
    </submittedName>
</protein>
<gene>
    <name evidence="2" type="ORF">CHU93_07220</name>
</gene>
<accession>A0A255YNG0</accession>
<keyword evidence="3" id="KW-1185">Reference proteome</keyword>
<evidence type="ECO:0000313" key="3">
    <source>
        <dbReference type="Proteomes" id="UP000216991"/>
    </source>
</evidence>
<comment type="caution">
    <text evidence="2">The sequence shown here is derived from an EMBL/GenBank/DDBJ whole genome shotgun (WGS) entry which is preliminary data.</text>
</comment>
<dbReference type="OrthoDB" id="7596286at2"/>
<evidence type="ECO:0000256" key="1">
    <source>
        <dbReference type="SAM" id="Phobius"/>
    </source>
</evidence>
<feature type="transmembrane region" description="Helical" evidence="1">
    <location>
        <begin position="63"/>
        <end position="81"/>
    </location>
</feature>
<name>A0A255YNG0_9SPHN</name>
<keyword evidence="1" id="KW-0472">Membrane</keyword>
<feature type="transmembrane region" description="Helical" evidence="1">
    <location>
        <begin position="87"/>
        <end position="106"/>
    </location>
</feature>
<dbReference type="RefSeq" id="WP_094473430.1">
    <property type="nucleotide sequence ID" value="NZ_NOXT01000103.1"/>
</dbReference>
<organism evidence="2 3">
    <name type="scientific">Sandarakinorhabdus cyanobacteriorum</name>
    <dbReference type="NCBI Taxonomy" id="1981098"/>
    <lineage>
        <taxon>Bacteria</taxon>
        <taxon>Pseudomonadati</taxon>
        <taxon>Pseudomonadota</taxon>
        <taxon>Alphaproteobacteria</taxon>
        <taxon>Sphingomonadales</taxon>
        <taxon>Sphingosinicellaceae</taxon>
        <taxon>Sandarakinorhabdus</taxon>
    </lineage>
</organism>
<dbReference type="EMBL" id="NOXT01000103">
    <property type="protein sequence ID" value="OYQ29990.1"/>
    <property type="molecule type" value="Genomic_DNA"/>
</dbReference>
<dbReference type="AlphaFoldDB" id="A0A255YNG0"/>
<keyword evidence="1" id="KW-1133">Transmembrane helix</keyword>
<evidence type="ECO:0000313" key="2">
    <source>
        <dbReference type="EMBL" id="OYQ29990.1"/>
    </source>
</evidence>
<proteinExistence type="predicted"/>
<reference evidence="2 3" key="1">
    <citation type="submission" date="2017-07" db="EMBL/GenBank/DDBJ databases">
        <title>Sandarakinorhabdus cyanobacteriorum sp. nov., a novel bacterium isolated from cyanobacterial aggregates in a eutrophic lake.</title>
        <authorList>
            <person name="Cai H."/>
        </authorList>
    </citation>
    <scope>NUCLEOTIDE SEQUENCE [LARGE SCALE GENOMIC DNA]</scope>
    <source>
        <strain evidence="2 3">TH057</strain>
    </source>
</reference>
<keyword evidence="1" id="KW-0812">Transmembrane</keyword>
<dbReference type="Proteomes" id="UP000216991">
    <property type="component" value="Unassembled WGS sequence"/>
</dbReference>